<keyword evidence="3" id="KW-1185">Reference proteome</keyword>
<evidence type="ECO:0000256" key="1">
    <source>
        <dbReference type="SAM" id="MobiDB-lite"/>
    </source>
</evidence>
<sequence>MSSCSFLDGEIEVEKVYRDNEVAAEVRIPIAPWVGGTVVTVDFGPCQVEIPESEVEGASLLGGVAIPHSKQASFKLEHPDRADEFDSVTLQAVLSKPETARCRLEDYIKHLRDATTVSCPSTKSSVLRSPPPPMPSPPPPETLLGLGAAGGGVLGGSALGASVLTEVGAHPVAVAVALVGLGAQADDPYDEDEDEDDDYATRYDYDGEYAGNRPGAGYESRQHSKQYDAKQSPSR</sequence>
<dbReference type="HOGENOM" id="CLU_1182816_0_0_1"/>
<dbReference type="GeneID" id="17281601"/>
<dbReference type="AlphaFoldDB" id="A0A0D3KKE7"/>
<dbReference type="PaxDb" id="2903-EOD36232"/>
<evidence type="ECO:0000313" key="2">
    <source>
        <dbReference type="EnsemblProtists" id="EOD36232"/>
    </source>
</evidence>
<evidence type="ECO:0000313" key="3">
    <source>
        <dbReference type="Proteomes" id="UP000013827"/>
    </source>
</evidence>
<dbReference type="RefSeq" id="XP_005788661.1">
    <property type="nucleotide sequence ID" value="XM_005788604.1"/>
</dbReference>
<accession>A0A0D3KKE7</accession>
<organism evidence="2 3">
    <name type="scientific">Emiliania huxleyi (strain CCMP1516)</name>
    <dbReference type="NCBI Taxonomy" id="280463"/>
    <lineage>
        <taxon>Eukaryota</taxon>
        <taxon>Haptista</taxon>
        <taxon>Haptophyta</taxon>
        <taxon>Prymnesiophyceae</taxon>
        <taxon>Isochrysidales</taxon>
        <taxon>Noelaerhabdaceae</taxon>
        <taxon>Emiliania</taxon>
    </lineage>
</organism>
<feature type="region of interest" description="Disordered" evidence="1">
    <location>
        <begin position="183"/>
        <end position="235"/>
    </location>
</feature>
<reference evidence="2" key="2">
    <citation type="submission" date="2024-10" db="UniProtKB">
        <authorList>
            <consortium name="EnsemblProtists"/>
        </authorList>
    </citation>
    <scope>IDENTIFICATION</scope>
</reference>
<dbReference type="Proteomes" id="UP000013827">
    <property type="component" value="Unassembled WGS sequence"/>
</dbReference>
<dbReference type="EnsemblProtists" id="EOD36232">
    <property type="protein sequence ID" value="EOD36232"/>
    <property type="gene ID" value="EMIHUDRAFT_455100"/>
</dbReference>
<feature type="compositionally biased region" description="Pro residues" evidence="1">
    <location>
        <begin position="129"/>
        <end position="141"/>
    </location>
</feature>
<feature type="compositionally biased region" description="Acidic residues" evidence="1">
    <location>
        <begin position="187"/>
        <end position="198"/>
    </location>
</feature>
<reference evidence="3" key="1">
    <citation type="journal article" date="2013" name="Nature">
        <title>Pan genome of the phytoplankton Emiliania underpins its global distribution.</title>
        <authorList>
            <person name="Read B.A."/>
            <person name="Kegel J."/>
            <person name="Klute M.J."/>
            <person name="Kuo A."/>
            <person name="Lefebvre S.C."/>
            <person name="Maumus F."/>
            <person name="Mayer C."/>
            <person name="Miller J."/>
            <person name="Monier A."/>
            <person name="Salamov A."/>
            <person name="Young J."/>
            <person name="Aguilar M."/>
            <person name="Claverie J.M."/>
            <person name="Frickenhaus S."/>
            <person name="Gonzalez K."/>
            <person name="Herman E.K."/>
            <person name="Lin Y.C."/>
            <person name="Napier J."/>
            <person name="Ogata H."/>
            <person name="Sarno A.F."/>
            <person name="Shmutz J."/>
            <person name="Schroeder D."/>
            <person name="de Vargas C."/>
            <person name="Verret F."/>
            <person name="von Dassow P."/>
            <person name="Valentin K."/>
            <person name="Van de Peer Y."/>
            <person name="Wheeler G."/>
            <person name="Dacks J.B."/>
            <person name="Delwiche C.F."/>
            <person name="Dyhrman S.T."/>
            <person name="Glockner G."/>
            <person name="John U."/>
            <person name="Richards T."/>
            <person name="Worden A.Z."/>
            <person name="Zhang X."/>
            <person name="Grigoriev I.V."/>
            <person name="Allen A.E."/>
            <person name="Bidle K."/>
            <person name="Borodovsky M."/>
            <person name="Bowler C."/>
            <person name="Brownlee C."/>
            <person name="Cock J.M."/>
            <person name="Elias M."/>
            <person name="Gladyshev V.N."/>
            <person name="Groth M."/>
            <person name="Guda C."/>
            <person name="Hadaegh A."/>
            <person name="Iglesias-Rodriguez M.D."/>
            <person name="Jenkins J."/>
            <person name="Jones B.M."/>
            <person name="Lawson T."/>
            <person name="Leese F."/>
            <person name="Lindquist E."/>
            <person name="Lobanov A."/>
            <person name="Lomsadze A."/>
            <person name="Malik S.B."/>
            <person name="Marsh M.E."/>
            <person name="Mackinder L."/>
            <person name="Mock T."/>
            <person name="Mueller-Roeber B."/>
            <person name="Pagarete A."/>
            <person name="Parker M."/>
            <person name="Probert I."/>
            <person name="Quesneville H."/>
            <person name="Raines C."/>
            <person name="Rensing S.A."/>
            <person name="Riano-Pachon D.M."/>
            <person name="Richier S."/>
            <person name="Rokitta S."/>
            <person name="Shiraiwa Y."/>
            <person name="Soanes D.M."/>
            <person name="van der Giezen M."/>
            <person name="Wahlund T.M."/>
            <person name="Williams B."/>
            <person name="Wilson W."/>
            <person name="Wolfe G."/>
            <person name="Wurch L.L."/>
        </authorList>
    </citation>
    <scope>NUCLEOTIDE SEQUENCE</scope>
</reference>
<feature type="region of interest" description="Disordered" evidence="1">
    <location>
        <begin position="119"/>
        <end position="141"/>
    </location>
</feature>
<protein>
    <submittedName>
        <fullName evidence="2">Uncharacterized protein</fullName>
    </submittedName>
</protein>
<proteinExistence type="predicted"/>
<name>A0A0D3KKE7_EMIH1</name>
<dbReference type="KEGG" id="ehx:EMIHUDRAFT_455100"/>